<keyword evidence="6" id="KW-0653">Protein transport</keyword>
<name>A0ABN9LVB7_9NEOB</name>
<evidence type="ECO:0000259" key="10">
    <source>
        <dbReference type="PROSITE" id="PS50878"/>
    </source>
</evidence>
<dbReference type="SUPFAM" id="SSF56672">
    <property type="entry name" value="DNA/RNA polymerases"/>
    <property type="match status" value="1"/>
</dbReference>
<comment type="subcellular location">
    <subcellularLocation>
        <location evidence="9">Endomembrane system</location>
        <topology evidence="9">Peripheral membrane protein</topology>
        <orientation evidence="9">Cytoplasmic side</orientation>
    </subcellularLocation>
    <subcellularLocation>
        <location evidence="1">Membrane</location>
        <location evidence="1">Clathrin-coated pit</location>
    </subcellularLocation>
</comment>
<sequence length="705" mass="81348">MAGIDLKDAYYHLPIHAEHQQYLRVAVTLEGKVRHFQYVAMPFGLSMAPRVFTKVILEVMAHLRQRDTLIIPYLDDFLVVGSSALQCKTRLSNTISSLQELGWIVNFEKSRLNPETVQTFLGIQLDSIHGTNVRIYSDNSTAVAYLNRQGGTKSGSLMTIAANIFQLAGAHLTSLTALHIKGVENIRADYLSRNELRQGEWTLNKSIFRRITEAWGIPQIDLFATRDNRQVQRFASLNTRDHPDMLDSLHHPWRFRLAYAFPPMSLIPLVIRKIRREQARVILIAPFWPKRPWFSCLQTMCLCDPWILPSDKELLYQGPFFHPQGHKKGHGVTRATISRWIREAICLAYTSKGEIPPVGIKAHSTRAMASSWAEQADVPIHLICKAATWSTPSTFYNHYRLDLSTSSDLTFGRAVLNTVNKLVDLMTPKLCRVINTEEDDFILQDDLCKLEAWADKWQMSFNGDKCKVMHLGRSNKMYNYVLNSKTLGKTVNEKDLGVWVDDKLIFSGQCQAAATKANKIMGCMKRGIDAHEENIILPLYKSLVRPHLEYCAQFWSPVYKKDIAELERVQRRATKMRFMLLFSRQGKLRLQKWYVATSEREKKKLVRDLMQTVLSRKPKMCSFLEWKDLKVVYKRYASLYFCCAVEDQDNELLTLELIHRYVELLDKYFGSVCELDIIFNFEKAYFILDEFLMGGEIQDTSKKSV</sequence>
<comment type="similarity">
    <text evidence="2">Belongs to the adaptor complexes small subunit family.</text>
</comment>
<dbReference type="InterPro" id="IPR011012">
    <property type="entry name" value="Longin-like_dom_sf"/>
</dbReference>
<dbReference type="CDD" id="cd14831">
    <property type="entry name" value="AP1_sigma"/>
    <property type="match status" value="1"/>
</dbReference>
<comment type="caution">
    <text evidence="11">The sequence shown here is derived from an EMBL/GenBank/DDBJ whole genome shotgun (WGS) entry which is preliminary data.</text>
</comment>
<evidence type="ECO:0000313" key="12">
    <source>
        <dbReference type="Proteomes" id="UP001176940"/>
    </source>
</evidence>
<dbReference type="CDD" id="cd03714">
    <property type="entry name" value="RT_DIRS1"/>
    <property type="match status" value="1"/>
</dbReference>
<dbReference type="InterPro" id="IPR043128">
    <property type="entry name" value="Rev_trsase/Diguanyl_cyclase"/>
</dbReference>
<evidence type="ECO:0000256" key="4">
    <source>
        <dbReference type="ARBA" id="ARBA00012180"/>
    </source>
</evidence>
<keyword evidence="8" id="KW-0233">DNA recombination</keyword>
<dbReference type="EMBL" id="CAUEEQ010032126">
    <property type="protein sequence ID" value="CAJ0950719.1"/>
    <property type="molecule type" value="Genomic_DNA"/>
</dbReference>
<evidence type="ECO:0000256" key="8">
    <source>
        <dbReference type="ARBA" id="ARBA00023172"/>
    </source>
</evidence>
<dbReference type="Pfam" id="PF01217">
    <property type="entry name" value="Clat_adaptor_s"/>
    <property type="match status" value="1"/>
</dbReference>
<gene>
    <name evidence="11" type="ORF">RIMI_LOCUS13147767</name>
</gene>
<keyword evidence="12" id="KW-1185">Reference proteome</keyword>
<dbReference type="InterPro" id="IPR052055">
    <property type="entry name" value="Hepadnavirus_pol/RT"/>
</dbReference>
<dbReference type="EC" id="3.1.26.4" evidence="4"/>
<dbReference type="SUPFAM" id="SSF56349">
    <property type="entry name" value="DNA breaking-rejoining enzymes"/>
    <property type="match status" value="1"/>
</dbReference>
<dbReference type="PROSITE" id="PS50878">
    <property type="entry name" value="RT_POL"/>
    <property type="match status" value="1"/>
</dbReference>
<evidence type="ECO:0000256" key="2">
    <source>
        <dbReference type="ARBA" id="ARBA00006972"/>
    </source>
</evidence>
<dbReference type="PROSITE" id="PS00989">
    <property type="entry name" value="CLAT_ADAPTOR_S"/>
    <property type="match status" value="1"/>
</dbReference>
<accession>A0ABN9LVB7</accession>
<evidence type="ECO:0000313" key="11">
    <source>
        <dbReference type="EMBL" id="CAJ0950719.1"/>
    </source>
</evidence>
<dbReference type="Proteomes" id="UP001176940">
    <property type="component" value="Unassembled WGS sequence"/>
</dbReference>
<dbReference type="PANTHER" id="PTHR33050:SF7">
    <property type="entry name" value="RIBONUCLEASE H"/>
    <property type="match status" value="1"/>
</dbReference>
<dbReference type="InterPro" id="IPR011010">
    <property type="entry name" value="DNA_brk_join_enz"/>
</dbReference>
<dbReference type="InterPro" id="IPR043502">
    <property type="entry name" value="DNA/RNA_pol_sf"/>
</dbReference>
<organism evidence="11 12">
    <name type="scientific">Ranitomeya imitator</name>
    <name type="common">mimic poison frog</name>
    <dbReference type="NCBI Taxonomy" id="111125"/>
    <lineage>
        <taxon>Eukaryota</taxon>
        <taxon>Metazoa</taxon>
        <taxon>Chordata</taxon>
        <taxon>Craniata</taxon>
        <taxon>Vertebrata</taxon>
        <taxon>Euteleostomi</taxon>
        <taxon>Amphibia</taxon>
        <taxon>Batrachia</taxon>
        <taxon>Anura</taxon>
        <taxon>Neobatrachia</taxon>
        <taxon>Hyloidea</taxon>
        <taxon>Dendrobatidae</taxon>
        <taxon>Dendrobatinae</taxon>
        <taxon>Ranitomeya</taxon>
    </lineage>
</organism>
<dbReference type="Gene3D" id="1.10.443.10">
    <property type="entry name" value="Intergrase catalytic core"/>
    <property type="match status" value="1"/>
</dbReference>
<dbReference type="Gene3D" id="3.10.10.10">
    <property type="entry name" value="HIV Type 1 Reverse Transcriptase, subunit A, domain 1"/>
    <property type="match status" value="1"/>
</dbReference>
<dbReference type="InterPro" id="IPR000804">
    <property type="entry name" value="Clathrin_sm-chain_CS"/>
</dbReference>
<dbReference type="PANTHER" id="PTHR33050">
    <property type="entry name" value="REVERSE TRANSCRIPTASE DOMAIN-CONTAINING PROTEIN"/>
    <property type="match status" value="1"/>
</dbReference>
<keyword evidence="7" id="KW-0472">Membrane</keyword>
<evidence type="ECO:0000256" key="3">
    <source>
        <dbReference type="ARBA" id="ARBA00010879"/>
    </source>
</evidence>
<dbReference type="InterPro" id="IPR013762">
    <property type="entry name" value="Integrase-like_cat_sf"/>
</dbReference>
<evidence type="ECO:0000256" key="5">
    <source>
        <dbReference type="ARBA" id="ARBA00022448"/>
    </source>
</evidence>
<dbReference type="Gene3D" id="3.30.70.270">
    <property type="match status" value="1"/>
</dbReference>
<evidence type="ECO:0000256" key="9">
    <source>
        <dbReference type="ARBA" id="ARBA00029433"/>
    </source>
</evidence>
<keyword evidence="5" id="KW-0813">Transport</keyword>
<feature type="domain" description="Reverse transcriptase" evidence="10">
    <location>
        <begin position="1"/>
        <end position="125"/>
    </location>
</feature>
<evidence type="ECO:0000256" key="6">
    <source>
        <dbReference type="ARBA" id="ARBA00022927"/>
    </source>
</evidence>
<dbReference type="SUPFAM" id="SSF64356">
    <property type="entry name" value="SNARE-like"/>
    <property type="match status" value="1"/>
</dbReference>
<dbReference type="InterPro" id="IPR044733">
    <property type="entry name" value="AP1_sigma"/>
</dbReference>
<dbReference type="Pfam" id="PF00078">
    <property type="entry name" value="RVT_1"/>
    <property type="match status" value="1"/>
</dbReference>
<evidence type="ECO:0000256" key="1">
    <source>
        <dbReference type="ARBA" id="ARBA00004600"/>
    </source>
</evidence>
<dbReference type="CDD" id="cd09275">
    <property type="entry name" value="RNase_HI_RT_DIRS1"/>
    <property type="match status" value="1"/>
</dbReference>
<dbReference type="Gene3D" id="3.30.450.60">
    <property type="match status" value="1"/>
</dbReference>
<evidence type="ECO:0000256" key="7">
    <source>
        <dbReference type="ARBA" id="ARBA00023136"/>
    </source>
</evidence>
<proteinExistence type="inferred from homology"/>
<dbReference type="InterPro" id="IPR022775">
    <property type="entry name" value="AP_mu_sigma_su"/>
</dbReference>
<dbReference type="InterPro" id="IPR000477">
    <property type="entry name" value="RT_dom"/>
</dbReference>
<protein>
    <recommendedName>
        <fullName evidence="4">ribonuclease H</fullName>
        <ecNumber evidence="4">3.1.26.4</ecNumber>
    </recommendedName>
</protein>
<comment type="similarity">
    <text evidence="3">Belongs to the beta type-B retroviral polymerase family. HERV class-II K(HML-2) pol subfamily.</text>
</comment>
<reference evidence="11" key="1">
    <citation type="submission" date="2023-07" db="EMBL/GenBank/DDBJ databases">
        <authorList>
            <person name="Stuckert A."/>
        </authorList>
    </citation>
    <scope>NUCLEOTIDE SEQUENCE</scope>
</reference>